<dbReference type="EMBL" id="JAKFHA010000021">
    <property type="protein sequence ID" value="MCF2531174.1"/>
    <property type="molecule type" value="Genomic_DNA"/>
</dbReference>
<comment type="caution">
    <text evidence="1">The sequence shown here is derived from an EMBL/GenBank/DDBJ whole genome shotgun (WGS) entry which is preliminary data.</text>
</comment>
<sequence length="110" mass="11975">MNEIDWQPITHVWSQFGHRFYSAGCAHDDGSSCEQCMTCGARYELRPRADDPGGGDYQTANGDDPTDCTGDTAMCHGDQPCQADNGRPCNDSTEPCPHESHECNCLLCTG</sequence>
<organism evidence="1 2">
    <name type="scientific">Yinghuangia soli</name>
    <dbReference type="NCBI Taxonomy" id="2908204"/>
    <lineage>
        <taxon>Bacteria</taxon>
        <taxon>Bacillati</taxon>
        <taxon>Actinomycetota</taxon>
        <taxon>Actinomycetes</taxon>
        <taxon>Kitasatosporales</taxon>
        <taxon>Streptomycetaceae</taxon>
        <taxon>Yinghuangia</taxon>
    </lineage>
</organism>
<dbReference type="Proteomes" id="UP001165378">
    <property type="component" value="Unassembled WGS sequence"/>
</dbReference>
<name>A0AA41Q6C6_9ACTN</name>
<reference evidence="1" key="1">
    <citation type="submission" date="2022-01" db="EMBL/GenBank/DDBJ databases">
        <title>Genome-Based Taxonomic Classification of the Phylum Actinobacteria.</title>
        <authorList>
            <person name="Gao Y."/>
        </authorList>
    </citation>
    <scope>NUCLEOTIDE SEQUENCE</scope>
    <source>
        <strain evidence="1">KLBMP 8922</strain>
    </source>
</reference>
<protein>
    <submittedName>
        <fullName evidence="1">Uncharacterized protein</fullName>
    </submittedName>
</protein>
<keyword evidence="2" id="KW-1185">Reference proteome</keyword>
<gene>
    <name evidence="1" type="ORF">LZ495_28700</name>
</gene>
<accession>A0AA41Q6C6</accession>
<evidence type="ECO:0000313" key="1">
    <source>
        <dbReference type="EMBL" id="MCF2531174.1"/>
    </source>
</evidence>
<evidence type="ECO:0000313" key="2">
    <source>
        <dbReference type="Proteomes" id="UP001165378"/>
    </source>
</evidence>
<proteinExistence type="predicted"/>
<dbReference type="AlphaFoldDB" id="A0AA41Q6C6"/>
<dbReference type="RefSeq" id="WP_235055840.1">
    <property type="nucleotide sequence ID" value="NZ_JAKFHA010000021.1"/>
</dbReference>